<dbReference type="EMBL" id="CACVAY010000151">
    <property type="protein sequence ID" value="CAA6828701.1"/>
    <property type="molecule type" value="Genomic_DNA"/>
</dbReference>
<keyword evidence="1" id="KW-0472">Membrane</keyword>
<feature type="transmembrane region" description="Helical" evidence="1">
    <location>
        <begin position="64"/>
        <end position="82"/>
    </location>
</feature>
<evidence type="ECO:0000313" key="2">
    <source>
        <dbReference type="EMBL" id="CAA6828701.1"/>
    </source>
</evidence>
<feature type="transmembrane region" description="Helical" evidence="1">
    <location>
        <begin position="89"/>
        <end position="111"/>
    </location>
</feature>
<reference evidence="2" key="1">
    <citation type="submission" date="2020-01" db="EMBL/GenBank/DDBJ databases">
        <authorList>
            <person name="Meier V. D."/>
            <person name="Meier V D."/>
        </authorList>
    </citation>
    <scope>NUCLEOTIDE SEQUENCE</scope>
    <source>
        <strain evidence="2">HLG_WM_MAG_07</strain>
    </source>
</reference>
<name>A0A6S6UE58_9GAMM</name>
<organism evidence="2">
    <name type="scientific">uncultured Thiotrichaceae bacterium</name>
    <dbReference type="NCBI Taxonomy" id="298394"/>
    <lineage>
        <taxon>Bacteria</taxon>
        <taxon>Pseudomonadati</taxon>
        <taxon>Pseudomonadota</taxon>
        <taxon>Gammaproteobacteria</taxon>
        <taxon>Thiotrichales</taxon>
        <taxon>Thiotrichaceae</taxon>
        <taxon>environmental samples</taxon>
    </lineage>
</organism>
<proteinExistence type="predicted"/>
<gene>
    <name evidence="2" type="ORF">HELGO_WM9577</name>
</gene>
<keyword evidence="1" id="KW-0812">Transmembrane</keyword>
<keyword evidence="1" id="KW-1133">Transmembrane helix</keyword>
<evidence type="ECO:0000256" key="1">
    <source>
        <dbReference type="SAM" id="Phobius"/>
    </source>
</evidence>
<protein>
    <submittedName>
        <fullName evidence="2">Uncharacterized protein</fullName>
    </submittedName>
</protein>
<feature type="transmembrane region" description="Helical" evidence="1">
    <location>
        <begin position="34"/>
        <end position="52"/>
    </location>
</feature>
<feature type="transmembrane region" description="Helical" evidence="1">
    <location>
        <begin position="6"/>
        <end position="27"/>
    </location>
</feature>
<sequence>MNVLPLLIIAVSFFVIVLTSYGLAKFLNMKRSHFPWVAVSWGMAVAAAYAMYEIGLNYFSVDGVAVFAVGFGTLFLMFVSLLRSGFMGAVTLMIASVAVGILLLGVGYFTLGQDEKAEVISLATSLMPESEVIGLDFETRAVETVSDNEEEIFFSESDLLPIGAVKAKKTVVVSRSYKEVEKEQIGRFKGYKVRITRRDNKILRGTIIGKGSNKLVISHYLAEGNGLIEAPVKFSSIKKMEVYR</sequence>
<accession>A0A6S6UE58</accession>
<dbReference type="AlphaFoldDB" id="A0A6S6UE58"/>